<proteinExistence type="predicted"/>
<accession>A0AAN9QJ04</accession>
<reference evidence="1 2" key="1">
    <citation type="submission" date="2024-01" db="EMBL/GenBank/DDBJ databases">
        <title>The genomes of 5 underutilized Papilionoideae crops provide insights into root nodulation and disease resistanc.</title>
        <authorList>
            <person name="Jiang F."/>
        </authorList>
    </citation>
    <scope>NUCLEOTIDE SEQUENCE [LARGE SCALE GENOMIC DNA]</scope>
    <source>
        <strain evidence="1">LVBAO_FW01</strain>
        <tissue evidence="1">Leaves</tissue>
    </source>
</reference>
<dbReference type="Proteomes" id="UP001367508">
    <property type="component" value="Unassembled WGS sequence"/>
</dbReference>
<evidence type="ECO:0000313" key="1">
    <source>
        <dbReference type="EMBL" id="KAK7339365.1"/>
    </source>
</evidence>
<keyword evidence="2" id="KW-1185">Reference proteome</keyword>
<gene>
    <name evidence="1" type="ORF">VNO77_20027</name>
</gene>
<protein>
    <submittedName>
        <fullName evidence="1">Uncharacterized protein</fullName>
    </submittedName>
</protein>
<sequence>MSFTFSKLSSLSPGGRSHVTRILLYRFLSLQPLNQTLAFIKRYPYREALLSSQELKAQMVVFTTLILTIGLEEDLSNFEVLRACRLEWCDF</sequence>
<name>A0AAN9QJ04_CANGL</name>
<dbReference type="EMBL" id="JAYMYQ010000004">
    <property type="protein sequence ID" value="KAK7339365.1"/>
    <property type="molecule type" value="Genomic_DNA"/>
</dbReference>
<comment type="caution">
    <text evidence="1">The sequence shown here is derived from an EMBL/GenBank/DDBJ whole genome shotgun (WGS) entry which is preliminary data.</text>
</comment>
<evidence type="ECO:0000313" key="2">
    <source>
        <dbReference type="Proteomes" id="UP001367508"/>
    </source>
</evidence>
<dbReference type="AlphaFoldDB" id="A0AAN9QJ04"/>
<organism evidence="1 2">
    <name type="scientific">Canavalia gladiata</name>
    <name type="common">Sword bean</name>
    <name type="synonym">Dolichos gladiatus</name>
    <dbReference type="NCBI Taxonomy" id="3824"/>
    <lineage>
        <taxon>Eukaryota</taxon>
        <taxon>Viridiplantae</taxon>
        <taxon>Streptophyta</taxon>
        <taxon>Embryophyta</taxon>
        <taxon>Tracheophyta</taxon>
        <taxon>Spermatophyta</taxon>
        <taxon>Magnoliopsida</taxon>
        <taxon>eudicotyledons</taxon>
        <taxon>Gunneridae</taxon>
        <taxon>Pentapetalae</taxon>
        <taxon>rosids</taxon>
        <taxon>fabids</taxon>
        <taxon>Fabales</taxon>
        <taxon>Fabaceae</taxon>
        <taxon>Papilionoideae</taxon>
        <taxon>50 kb inversion clade</taxon>
        <taxon>NPAAA clade</taxon>
        <taxon>indigoferoid/millettioid clade</taxon>
        <taxon>Phaseoleae</taxon>
        <taxon>Canavalia</taxon>
    </lineage>
</organism>